<keyword evidence="3" id="KW-1185">Reference proteome</keyword>
<keyword evidence="1" id="KW-0472">Membrane</keyword>
<dbReference type="Proteomes" id="UP000023435">
    <property type="component" value="Unassembled WGS sequence"/>
</dbReference>
<evidence type="ECO:0000313" key="3">
    <source>
        <dbReference type="Proteomes" id="UP000023435"/>
    </source>
</evidence>
<dbReference type="OrthoDB" id="136948at2"/>
<evidence type="ECO:0000256" key="1">
    <source>
        <dbReference type="SAM" id="Phobius"/>
    </source>
</evidence>
<comment type="caution">
    <text evidence="2">The sequence shown here is derived from an EMBL/GenBank/DDBJ whole genome shotgun (WGS) entry which is preliminary data.</text>
</comment>
<dbReference type="AlphaFoldDB" id="A0A108U5L4"/>
<sequence length="691" mass="74862">MNHHPLRWQSPQPLWSRFGDAAATSSQEHEQSRPAILRFASDEFMEQLLGTLAHDPARIDRLLARGETWRKPMVDPPDLVERAPLPQLVRSARRSATAKAAQPKIAPEPADALPLKLYQPAHQRHYLATASLVCGIHGLPEHALVRGGAEEVGMVLRRLLPLPGGAADALHEFAYIKDAQGARWQRCDEAGFVPGEERLPAFSLNFLDQNRHRRSLWAGTVPVGRREEYLGVRVDPTPVESFASAQRQQLDAATSAPAPAMSKLARMSQFQIDVSEPWKTLIRSAYKLSTAPESTPQIGDESEPPADRVTRALNFNLQQQSASWLVLLDCATHLKTYLPDLWQVIVDDGSGYAALSDARKALYDWLGKPAMSPALIAALGSGGEYPPLASMRAALKAISADGVGARLEASTAIFATGSKPGQDTRGLPDWPRFHFCLAGVDTALAATGPYLALDELNGSTPEVDADPLAGTVPGQDIARKVDRFTALFARALVATAETDAPPVPFALQVKNALGNNLGANLGDGGWFVLRFVHARRDCGPLHPPLLSAPTQRFRLAGFFDSDAPARPIRISLPTDTSPAGLRKHQRNTAFVLSDMLCGQVQRAKGMGLVDLVLSVLPWPFHKDLPAGDGGPCQSGGINIGMICSISIPIITICALILLIIIVTLFDLIFRWLPYFVICFPVPGLKGKKEAS</sequence>
<evidence type="ECO:0000313" key="2">
    <source>
        <dbReference type="EMBL" id="KWS02984.1"/>
    </source>
</evidence>
<name>A0A108U5L4_9GAMM</name>
<gene>
    <name evidence="2" type="ORF">AZ78_0530</name>
</gene>
<dbReference type="RefSeq" id="WP_036107389.1">
    <property type="nucleotide sequence ID" value="NZ_JAJA02000001.1"/>
</dbReference>
<proteinExistence type="predicted"/>
<keyword evidence="1" id="KW-0812">Transmembrane</keyword>
<protein>
    <submittedName>
        <fullName evidence="2">Uncharacterized protein</fullName>
    </submittedName>
</protein>
<feature type="transmembrane region" description="Helical" evidence="1">
    <location>
        <begin position="647"/>
        <end position="669"/>
    </location>
</feature>
<accession>A0A108U5L4</accession>
<reference evidence="2 3" key="1">
    <citation type="journal article" date="2014" name="Genome Announc.">
        <title>Draft Genome Sequence of Lysobacter capsici AZ78, a Bacterium Antagonistic to Plant-Pathogenic Oomycetes.</title>
        <authorList>
            <person name="Puopolo G."/>
            <person name="Sonego P."/>
            <person name="Engelen K."/>
            <person name="Pertot I."/>
        </authorList>
    </citation>
    <scope>NUCLEOTIDE SEQUENCE [LARGE SCALE GENOMIC DNA]</scope>
    <source>
        <strain evidence="2 3">AZ78</strain>
    </source>
</reference>
<dbReference type="EMBL" id="JAJA02000001">
    <property type="protein sequence ID" value="KWS02984.1"/>
    <property type="molecule type" value="Genomic_DNA"/>
</dbReference>
<organism evidence="2 3">
    <name type="scientific">Lysobacter capsici AZ78</name>
    <dbReference type="NCBI Taxonomy" id="1444315"/>
    <lineage>
        <taxon>Bacteria</taxon>
        <taxon>Pseudomonadati</taxon>
        <taxon>Pseudomonadota</taxon>
        <taxon>Gammaproteobacteria</taxon>
        <taxon>Lysobacterales</taxon>
        <taxon>Lysobacteraceae</taxon>
        <taxon>Lysobacter</taxon>
    </lineage>
</organism>
<keyword evidence="1" id="KW-1133">Transmembrane helix</keyword>